<feature type="compositionally biased region" description="Polar residues" evidence="7">
    <location>
        <begin position="581"/>
        <end position="597"/>
    </location>
</feature>
<reference evidence="9 10" key="1">
    <citation type="journal article" date="2011" name="Proc. Natl. Acad. Sci. U.S.A.">
        <title>Evolutionary erosion of yeast sex chromosomes by mating-type switching accidents.</title>
        <authorList>
            <person name="Gordon J.L."/>
            <person name="Armisen D."/>
            <person name="Proux-Wera E."/>
            <person name="Oheigeartaigh S.S."/>
            <person name="Byrne K.P."/>
            <person name="Wolfe K.H."/>
        </authorList>
    </citation>
    <scope>NUCLEOTIDE SEQUENCE [LARGE SCALE GENOMIC DNA]</scope>
    <source>
        <strain evidence="10">ATCC 22294 / BCRC 22015 / CBS 2517 / CECT 1963 / NBRC 1671 / NRRL Y-8276</strain>
    </source>
</reference>
<feature type="compositionally biased region" description="Low complexity" evidence="7">
    <location>
        <begin position="542"/>
        <end position="577"/>
    </location>
</feature>
<proteinExistence type="predicted"/>
<feature type="domain" description="GATA-type" evidence="8">
    <location>
        <begin position="253"/>
        <end position="306"/>
    </location>
</feature>
<keyword evidence="3 6" id="KW-0863">Zinc-finger</keyword>
<dbReference type="CDD" id="cd00202">
    <property type="entry name" value="ZnF_GATA"/>
    <property type="match status" value="1"/>
</dbReference>
<protein>
    <recommendedName>
        <fullName evidence="8">GATA-type domain-containing protein</fullName>
    </recommendedName>
</protein>
<dbReference type="STRING" id="1071382.H2B0F0"/>
<evidence type="ECO:0000313" key="9">
    <source>
        <dbReference type="EMBL" id="CCF60100.1"/>
    </source>
</evidence>
<dbReference type="eggNOG" id="KOG1601">
    <property type="taxonomic scope" value="Eukaryota"/>
</dbReference>
<dbReference type="InParanoid" id="H2B0F0"/>
<feature type="compositionally biased region" description="Low complexity" evidence="7">
    <location>
        <begin position="399"/>
        <end position="446"/>
    </location>
</feature>
<evidence type="ECO:0000256" key="6">
    <source>
        <dbReference type="PROSITE-ProRule" id="PRU00094"/>
    </source>
</evidence>
<comment type="subcellular location">
    <subcellularLocation>
        <location evidence="1">Nucleus</location>
    </subcellularLocation>
</comment>
<evidence type="ECO:0000256" key="1">
    <source>
        <dbReference type="ARBA" id="ARBA00004123"/>
    </source>
</evidence>
<gene>
    <name evidence="9" type="primary">KAFR0J00320</name>
    <name evidence="9" type="ORF">KAFR_0J00320</name>
</gene>
<dbReference type="HOGENOM" id="CLU_022036_0_0_1"/>
<evidence type="ECO:0000256" key="5">
    <source>
        <dbReference type="ARBA" id="ARBA00023242"/>
    </source>
</evidence>
<evidence type="ECO:0000256" key="3">
    <source>
        <dbReference type="ARBA" id="ARBA00022771"/>
    </source>
</evidence>
<keyword evidence="10" id="KW-1185">Reference proteome</keyword>
<dbReference type="AlphaFoldDB" id="H2B0F0"/>
<feature type="compositionally biased region" description="Polar residues" evidence="7">
    <location>
        <begin position="109"/>
        <end position="124"/>
    </location>
</feature>
<evidence type="ECO:0000259" key="8">
    <source>
        <dbReference type="PROSITE" id="PS50114"/>
    </source>
</evidence>
<dbReference type="GO" id="GO:0000978">
    <property type="term" value="F:RNA polymerase II cis-regulatory region sequence-specific DNA binding"/>
    <property type="evidence" value="ECO:0007669"/>
    <property type="project" value="EnsemblFungi"/>
</dbReference>
<dbReference type="GO" id="GO:0000981">
    <property type="term" value="F:DNA-binding transcription factor activity, RNA polymerase II-specific"/>
    <property type="evidence" value="ECO:0007669"/>
    <property type="project" value="TreeGrafter"/>
</dbReference>
<dbReference type="Proteomes" id="UP000005220">
    <property type="component" value="Chromosome 10"/>
</dbReference>
<dbReference type="Gene3D" id="3.30.50.10">
    <property type="entry name" value="Erythroid Transcription Factor GATA-1, subunit A"/>
    <property type="match status" value="1"/>
</dbReference>
<dbReference type="GO" id="GO:0045944">
    <property type="term" value="P:positive regulation of transcription by RNA polymerase II"/>
    <property type="evidence" value="ECO:0007669"/>
    <property type="project" value="EnsemblFungi"/>
</dbReference>
<dbReference type="PRINTS" id="PR00619">
    <property type="entry name" value="GATAZNFINGER"/>
</dbReference>
<dbReference type="Pfam" id="PF00320">
    <property type="entry name" value="GATA"/>
    <property type="match status" value="1"/>
</dbReference>
<accession>H2B0F0</accession>
<dbReference type="SUPFAM" id="SSF57716">
    <property type="entry name" value="Glucocorticoid receptor-like (DNA-binding domain)"/>
    <property type="match status" value="1"/>
</dbReference>
<dbReference type="SMART" id="SM00401">
    <property type="entry name" value="ZnF_GATA"/>
    <property type="match status" value="1"/>
</dbReference>
<keyword evidence="5" id="KW-0539">Nucleus</keyword>
<evidence type="ECO:0000256" key="7">
    <source>
        <dbReference type="SAM" id="MobiDB-lite"/>
    </source>
</evidence>
<evidence type="ECO:0000256" key="4">
    <source>
        <dbReference type="ARBA" id="ARBA00022833"/>
    </source>
</evidence>
<dbReference type="EMBL" id="HE650830">
    <property type="protein sequence ID" value="CCF60100.1"/>
    <property type="molecule type" value="Genomic_DNA"/>
</dbReference>
<evidence type="ECO:0000313" key="10">
    <source>
        <dbReference type="Proteomes" id="UP000005220"/>
    </source>
</evidence>
<feature type="compositionally biased region" description="Polar residues" evidence="7">
    <location>
        <begin position="380"/>
        <end position="393"/>
    </location>
</feature>
<dbReference type="FunFam" id="3.30.50.10:FF:000007">
    <property type="entry name" value="Nitrogen regulatory AreA, N-terminal"/>
    <property type="match status" value="1"/>
</dbReference>
<dbReference type="PROSITE" id="PS00344">
    <property type="entry name" value="GATA_ZN_FINGER_1"/>
    <property type="match status" value="1"/>
</dbReference>
<sequence length="657" mass="72490">MLEALPDDINFGAFFTPMGNDDLNLSSLDVNSKTSSKVTLKSENDSTDNNNNQHSVMQRLPSTGFSHVVQTPQHASSNANVDPIDISNQQNGEIAQFWDFNVDTLQMTPSNSSDSATLSAPNSYSSDQSHFNNNNNNLSKNNPLFSNSYSNNYMNFISNNTTSSLFASSPSIPHSSNNYIKREDSFYKPSMFTKNNDPSTIPLSSMNTANSVRKNPITKQPSMTSLTNINKRKPSVSELSTSQNSLTSSNMHKKPQIQCFNCKTLKTPLWRRDPNGNALCNACGLFQKLHGTMRPLSLKTDVIKKRNSKKRAKKLQEQPRQRHFEHSEYDRYTQTDTININKNNNILPAAKNFVAPVLSTAMATTATTKMTASSKHKRTSGAQSPSIINNNSDSHFEAISTNNSNRISRRNSTSSNTSNRSSSSRSIVPILPKPSISSLSSSTGSSGNYNNIFANGLNDSNASSPRQPNSNNSMTNSTQFMSANSPLQPSLFSTSTSRSGITIPRRKLSRNPSYSSSFMAVSLHQLQNQDQYQRQPVNNNQSSLGKSSSSTITMNSWSSTQRQQQQPQQGAQPTTKPSSELFETTEQVQNQQQPHKSLLSQQLQNSFEFNDNSETGTIKESFTSSAVATTPISKSNSEDINKNAITADELDWLKFGI</sequence>
<dbReference type="GO" id="GO:0005634">
    <property type="term" value="C:nucleus"/>
    <property type="evidence" value="ECO:0007669"/>
    <property type="project" value="UniProtKB-SubCell"/>
</dbReference>
<dbReference type="OrthoDB" id="515401at2759"/>
<feature type="compositionally biased region" description="Polar residues" evidence="7">
    <location>
        <begin position="447"/>
        <end position="500"/>
    </location>
</feature>
<feature type="region of interest" description="Disordered" evidence="7">
    <location>
        <begin position="368"/>
        <end position="512"/>
    </location>
</feature>
<dbReference type="InterPro" id="IPR039355">
    <property type="entry name" value="Transcription_factor_GATA"/>
</dbReference>
<feature type="region of interest" description="Disordered" evidence="7">
    <location>
        <begin position="536"/>
        <end position="597"/>
    </location>
</feature>
<feature type="region of interest" description="Disordered" evidence="7">
    <location>
        <begin position="306"/>
        <end position="330"/>
    </location>
</feature>
<dbReference type="KEGG" id="kaf:KAFR_0J00320"/>
<dbReference type="InterPro" id="IPR000679">
    <property type="entry name" value="Znf_GATA"/>
</dbReference>
<dbReference type="GeneID" id="13883750"/>
<feature type="compositionally biased region" description="Basic and acidic residues" evidence="7">
    <location>
        <begin position="314"/>
        <end position="330"/>
    </location>
</feature>
<dbReference type="InterPro" id="IPR013088">
    <property type="entry name" value="Znf_NHR/GATA"/>
</dbReference>
<dbReference type="GO" id="GO:0008270">
    <property type="term" value="F:zinc ion binding"/>
    <property type="evidence" value="ECO:0007669"/>
    <property type="project" value="UniProtKB-KW"/>
</dbReference>
<organism evidence="9 10">
    <name type="scientific">Kazachstania africana (strain ATCC 22294 / BCRC 22015 / CBS 2517 / CECT 1963 / NBRC 1671 / NRRL Y-8276)</name>
    <name type="common">Yeast</name>
    <name type="synonym">Kluyveromyces africanus</name>
    <dbReference type="NCBI Taxonomy" id="1071382"/>
    <lineage>
        <taxon>Eukaryota</taxon>
        <taxon>Fungi</taxon>
        <taxon>Dikarya</taxon>
        <taxon>Ascomycota</taxon>
        <taxon>Saccharomycotina</taxon>
        <taxon>Saccharomycetes</taxon>
        <taxon>Saccharomycetales</taxon>
        <taxon>Saccharomycetaceae</taxon>
        <taxon>Kazachstania</taxon>
    </lineage>
</organism>
<feature type="region of interest" description="Disordered" evidence="7">
    <location>
        <begin position="611"/>
        <end position="630"/>
    </location>
</feature>
<dbReference type="PROSITE" id="PS50114">
    <property type="entry name" value="GATA_ZN_FINGER_2"/>
    <property type="match status" value="1"/>
</dbReference>
<keyword evidence="2" id="KW-0479">Metal-binding</keyword>
<dbReference type="GO" id="GO:0000122">
    <property type="term" value="P:negative regulation of transcription by RNA polymerase II"/>
    <property type="evidence" value="ECO:0007669"/>
    <property type="project" value="TreeGrafter"/>
</dbReference>
<name>H2B0F0_KAZAF</name>
<dbReference type="FunCoup" id="H2B0F0">
    <property type="interactions" value="1590"/>
</dbReference>
<evidence type="ECO:0000256" key="2">
    <source>
        <dbReference type="ARBA" id="ARBA00022723"/>
    </source>
</evidence>
<dbReference type="PANTHER" id="PTHR10071:SF281">
    <property type="entry name" value="BOX A-BINDING FACTOR-RELATED"/>
    <property type="match status" value="1"/>
</dbReference>
<keyword evidence="4" id="KW-0862">Zinc</keyword>
<dbReference type="RefSeq" id="XP_003959235.1">
    <property type="nucleotide sequence ID" value="XM_003959186.1"/>
</dbReference>
<feature type="region of interest" description="Disordered" evidence="7">
    <location>
        <begin position="109"/>
        <end position="143"/>
    </location>
</feature>
<dbReference type="GO" id="GO:0005829">
    <property type="term" value="C:cytosol"/>
    <property type="evidence" value="ECO:0007669"/>
    <property type="project" value="EnsemblFungi"/>
</dbReference>
<feature type="compositionally biased region" description="Low complexity" evidence="7">
    <location>
        <begin position="125"/>
        <end position="143"/>
    </location>
</feature>
<dbReference type="PANTHER" id="PTHR10071">
    <property type="entry name" value="TRANSCRIPTION FACTOR GATA FAMILY MEMBER"/>
    <property type="match status" value="1"/>
</dbReference>